<comment type="caution">
    <text evidence="2">The sequence shown here is derived from an EMBL/GenBank/DDBJ whole genome shotgun (WGS) entry which is preliminary data.</text>
</comment>
<dbReference type="EMBL" id="AOSG01000071">
    <property type="protein sequence ID" value="EOR70464.1"/>
    <property type="molecule type" value="Genomic_DNA"/>
</dbReference>
<name>A0A9P2T847_THEFU</name>
<gene>
    <name evidence="2" type="ORF">TM51_12523</name>
</gene>
<keyword evidence="1" id="KW-1133">Transmembrane helix</keyword>
<protein>
    <submittedName>
        <fullName evidence="2">Uncharacterized protein</fullName>
    </submittedName>
</protein>
<proteinExistence type="predicted"/>
<feature type="transmembrane region" description="Helical" evidence="1">
    <location>
        <begin position="56"/>
        <end position="77"/>
    </location>
</feature>
<keyword evidence="1" id="KW-0812">Transmembrane</keyword>
<organism evidence="2 3">
    <name type="scientific">Thermobifida fusca TM51</name>
    <dbReference type="NCBI Taxonomy" id="1169414"/>
    <lineage>
        <taxon>Bacteria</taxon>
        <taxon>Bacillati</taxon>
        <taxon>Actinomycetota</taxon>
        <taxon>Actinomycetes</taxon>
        <taxon>Streptosporangiales</taxon>
        <taxon>Nocardiopsidaceae</taxon>
        <taxon>Thermobifida</taxon>
    </lineage>
</organism>
<evidence type="ECO:0000313" key="2">
    <source>
        <dbReference type="EMBL" id="EOR70464.1"/>
    </source>
</evidence>
<dbReference type="RefSeq" id="WP_016189137.1">
    <property type="nucleotide sequence ID" value="NZ_AOSG01000071.1"/>
</dbReference>
<evidence type="ECO:0000313" key="3">
    <source>
        <dbReference type="Proteomes" id="UP000014184"/>
    </source>
</evidence>
<dbReference type="AlphaFoldDB" id="A0A9P2T847"/>
<sequence>MLSLLPFFVLALLQPRHLSALTVVVSLVAAVPAAHYVDCAWFSWRSSLVDRGIDPLGLGLLSRSGCMLAALALTLALRPG</sequence>
<dbReference type="Proteomes" id="UP000014184">
    <property type="component" value="Unassembled WGS sequence"/>
</dbReference>
<evidence type="ECO:0000256" key="1">
    <source>
        <dbReference type="SAM" id="Phobius"/>
    </source>
</evidence>
<keyword evidence="3" id="KW-1185">Reference proteome</keyword>
<keyword evidence="1" id="KW-0472">Membrane</keyword>
<reference evidence="2 3" key="1">
    <citation type="journal article" date="2013" name="Genome Announc.">
        <title>Draft Genome Sequence of the Lignocellulose Decomposer Thermobifida fusca Strain TM51.</title>
        <authorList>
            <person name="Toth A."/>
            <person name="Barna T."/>
            <person name="Nagy I."/>
            <person name="Horvath B."/>
            <person name="Nagy I."/>
            <person name="Tancsics A."/>
            <person name="Kriszt B."/>
            <person name="Baka E."/>
            <person name="Fekete C."/>
            <person name="Kukolya J."/>
        </authorList>
    </citation>
    <scope>NUCLEOTIDE SEQUENCE [LARGE SCALE GENOMIC DNA]</scope>
    <source>
        <strain evidence="2 3">TM51</strain>
    </source>
</reference>
<accession>A0A9P2T847</accession>